<dbReference type="EMBL" id="BART01017086">
    <property type="protein sequence ID" value="GAG74963.1"/>
    <property type="molecule type" value="Genomic_DNA"/>
</dbReference>
<feature type="non-terminal residue" evidence="1">
    <location>
        <position position="1"/>
    </location>
</feature>
<reference evidence="1" key="1">
    <citation type="journal article" date="2014" name="Front. Microbiol.">
        <title>High frequency of phylogenetically diverse reductive dehalogenase-homologous genes in deep subseafloor sedimentary metagenomes.</title>
        <authorList>
            <person name="Kawai M."/>
            <person name="Futagami T."/>
            <person name="Toyoda A."/>
            <person name="Takaki Y."/>
            <person name="Nishi S."/>
            <person name="Hori S."/>
            <person name="Arai W."/>
            <person name="Tsubouchi T."/>
            <person name="Morono Y."/>
            <person name="Uchiyama I."/>
            <person name="Ito T."/>
            <person name="Fujiyama A."/>
            <person name="Inagaki F."/>
            <person name="Takami H."/>
        </authorList>
    </citation>
    <scope>NUCLEOTIDE SEQUENCE</scope>
    <source>
        <strain evidence="1">Expedition CK06-06</strain>
    </source>
</reference>
<sequence length="30" mass="3595">FTERLFNWHIIESLIDTHTNLLPNNLGDRD</sequence>
<evidence type="ECO:0000313" key="1">
    <source>
        <dbReference type="EMBL" id="GAG74963.1"/>
    </source>
</evidence>
<organism evidence="1">
    <name type="scientific">marine sediment metagenome</name>
    <dbReference type="NCBI Taxonomy" id="412755"/>
    <lineage>
        <taxon>unclassified sequences</taxon>
        <taxon>metagenomes</taxon>
        <taxon>ecological metagenomes</taxon>
    </lineage>
</organism>
<dbReference type="AlphaFoldDB" id="X1ARP4"/>
<accession>X1ARP4</accession>
<name>X1ARP4_9ZZZZ</name>
<proteinExistence type="predicted"/>
<gene>
    <name evidence="1" type="ORF">S01H4_32631</name>
</gene>
<protein>
    <submittedName>
        <fullName evidence="1">Uncharacterized protein</fullName>
    </submittedName>
</protein>
<comment type="caution">
    <text evidence="1">The sequence shown here is derived from an EMBL/GenBank/DDBJ whole genome shotgun (WGS) entry which is preliminary data.</text>
</comment>